<proteinExistence type="predicted"/>
<feature type="region of interest" description="Disordered" evidence="1">
    <location>
        <begin position="80"/>
        <end position="102"/>
    </location>
</feature>
<organism evidence="2 3">
    <name type="scientific">Phyllobacterium sophorae</name>
    <dbReference type="NCBI Taxonomy" id="1520277"/>
    <lineage>
        <taxon>Bacteria</taxon>
        <taxon>Pseudomonadati</taxon>
        <taxon>Pseudomonadota</taxon>
        <taxon>Alphaproteobacteria</taxon>
        <taxon>Hyphomicrobiales</taxon>
        <taxon>Phyllobacteriaceae</taxon>
        <taxon>Phyllobacterium</taxon>
    </lineage>
</organism>
<dbReference type="EMBL" id="PGGM01000008">
    <property type="protein sequence ID" value="PSH62875.1"/>
    <property type="molecule type" value="Genomic_DNA"/>
</dbReference>
<feature type="compositionally biased region" description="Polar residues" evidence="1">
    <location>
        <begin position="80"/>
        <end position="90"/>
    </location>
</feature>
<accession>A0A2P7B8U3</accession>
<evidence type="ECO:0000313" key="3">
    <source>
        <dbReference type="Proteomes" id="UP000241764"/>
    </source>
</evidence>
<name>A0A2P7B8U3_9HYPH</name>
<evidence type="ECO:0000313" key="2">
    <source>
        <dbReference type="EMBL" id="PSH62875.1"/>
    </source>
</evidence>
<reference evidence="3" key="1">
    <citation type="submission" date="2017-11" db="EMBL/GenBank/DDBJ databases">
        <authorList>
            <person name="Kuznetsova I."/>
            <person name="Sazanova A."/>
            <person name="Chirak E."/>
            <person name="Safronova V."/>
            <person name="Willems A."/>
        </authorList>
    </citation>
    <scope>NUCLEOTIDE SEQUENCE [LARGE SCALE GENOMIC DNA]</scope>
    <source>
        <strain evidence="3">CCBAU 03422</strain>
    </source>
</reference>
<protein>
    <submittedName>
        <fullName evidence="2">Uncharacterized protein</fullName>
    </submittedName>
</protein>
<evidence type="ECO:0000256" key="1">
    <source>
        <dbReference type="SAM" id="MobiDB-lite"/>
    </source>
</evidence>
<comment type="caution">
    <text evidence="2">The sequence shown here is derived from an EMBL/GenBank/DDBJ whole genome shotgun (WGS) entry which is preliminary data.</text>
</comment>
<gene>
    <name evidence="2" type="ORF">CU103_18430</name>
</gene>
<dbReference type="AlphaFoldDB" id="A0A2P7B8U3"/>
<sequence>MMPPPWRMFPGRRRAGELDGDVVCGLGQAGLARRLAAQARYCARMPFRKPHPPRGEIANAASSRFAARVAQGDNNMNLSTATNGLTVETSTHFKEPNFTGRK</sequence>
<keyword evidence="3" id="KW-1185">Reference proteome</keyword>
<dbReference type="Proteomes" id="UP000241764">
    <property type="component" value="Unassembled WGS sequence"/>
</dbReference>